<evidence type="ECO:0000256" key="3">
    <source>
        <dbReference type="ARBA" id="ARBA00023163"/>
    </source>
</evidence>
<reference evidence="6" key="1">
    <citation type="submission" date="2017-06" db="EMBL/GenBank/DDBJ databases">
        <title>Complete sequence of p12939-PER from clinical Pseudomonas aeruginosa.</title>
        <authorList>
            <person name="Yuan M."/>
            <person name="Feng J."/>
            <person name="Zhan Z."/>
            <person name="Jiang X."/>
            <person name="Zhang D."/>
            <person name="Chen X."/>
            <person name="Zhao X."/>
            <person name="Che J."/>
            <person name="Lu J."/>
            <person name="Xu J."/>
            <person name="Li J."/>
            <person name="Zhou D."/>
        </authorList>
    </citation>
    <scope>NUCLEOTIDE SEQUENCE</scope>
    <source>
        <plasmid evidence="6">p12939-PER</plasmid>
    </source>
</reference>
<dbReference type="PROSITE" id="PS50977">
    <property type="entry name" value="HTH_TETR_2"/>
    <property type="match status" value="1"/>
</dbReference>
<dbReference type="InterPro" id="IPR009057">
    <property type="entry name" value="Homeodomain-like_sf"/>
</dbReference>
<keyword evidence="1" id="KW-0805">Transcription regulation</keyword>
<dbReference type="EMBL" id="MF344569">
    <property type="protein sequence ID" value="AVE20967.1"/>
    <property type="molecule type" value="Genomic_DNA"/>
</dbReference>
<feature type="DNA-binding region" description="H-T-H motif" evidence="4">
    <location>
        <begin position="30"/>
        <end position="49"/>
    </location>
</feature>
<sequence>MARIGAELRRQDFIEATVKVIAEHGIANATTRRIAAEANSPLASLHYVFHTKDELFYAVYESLINMPQQSLQDVPTGATAAESVGEMLRQLVKWFTAHPDLATTQFELFFWNLRNNPAMATKIYTVSVEATKQAIEKVTGPGLDQARLTTISRLLINLFDGLLLAWSAHGDRERLEAETETACQAVKLLVASY</sequence>
<dbReference type="SUPFAM" id="SSF46689">
    <property type="entry name" value="Homeodomain-like"/>
    <property type="match status" value="1"/>
</dbReference>
<dbReference type="GO" id="GO:0003700">
    <property type="term" value="F:DNA-binding transcription factor activity"/>
    <property type="evidence" value="ECO:0007669"/>
    <property type="project" value="TreeGrafter"/>
</dbReference>
<evidence type="ECO:0000313" key="6">
    <source>
        <dbReference type="EMBL" id="AVE20967.1"/>
    </source>
</evidence>
<keyword evidence="2 4" id="KW-0238">DNA-binding</keyword>
<evidence type="ECO:0000256" key="4">
    <source>
        <dbReference type="PROSITE-ProRule" id="PRU00335"/>
    </source>
</evidence>
<protein>
    <submittedName>
        <fullName evidence="6">Transcriptional regulator, TetR family</fullName>
    </submittedName>
</protein>
<dbReference type="GO" id="GO:0000976">
    <property type="term" value="F:transcription cis-regulatory region binding"/>
    <property type="evidence" value="ECO:0007669"/>
    <property type="project" value="TreeGrafter"/>
</dbReference>
<evidence type="ECO:0000256" key="2">
    <source>
        <dbReference type="ARBA" id="ARBA00023125"/>
    </source>
</evidence>
<feature type="domain" description="HTH tetR-type" evidence="5">
    <location>
        <begin position="7"/>
        <end position="67"/>
    </location>
</feature>
<name>A0A2L1KF59_PSEAI</name>
<organism evidence="6">
    <name type="scientific">Pseudomonas aeruginosa</name>
    <dbReference type="NCBI Taxonomy" id="287"/>
    <lineage>
        <taxon>Bacteria</taxon>
        <taxon>Pseudomonadati</taxon>
        <taxon>Pseudomonadota</taxon>
        <taxon>Gammaproteobacteria</taxon>
        <taxon>Pseudomonadales</taxon>
        <taxon>Pseudomonadaceae</taxon>
        <taxon>Pseudomonas</taxon>
    </lineage>
</organism>
<keyword evidence="3" id="KW-0804">Transcription</keyword>
<evidence type="ECO:0000259" key="5">
    <source>
        <dbReference type="PROSITE" id="PS50977"/>
    </source>
</evidence>
<dbReference type="PANTHER" id="PTHR30055">
    <property type="entry name" value="HTH-TYPE TRANSCRIPTIONAL REGULATOR RUTR"/>
    <property type="match status" value="1"/>
</dbReference>
<geneLocation type="plasmid" evidence="6">
    <name>p12939-PER</name>
</geneLocation>
<keyword evidence="6" id="KW-0614">Plasmid</keyword>
<dbReference type="Pfam" id="PF00440">
    <property type="entry name" value="TetR_N"/>
    <property type="match status" value="1"/>
</dbReference>
<dbReference type="AlphaFoldDB" id="A0A2L1KF59"/>
<dbReference type="PANTHER" id="PTHR30055:SF234">
    <property type="entry name" value="HTH-TYPE TRANSCRIPTIONAL REGULATOR BETI"/>
    <property type="match status" value="1"/>
</dbReference>
<dbReference type="RefSeq" id="WP_090342460.1">
    <property type="nucleotide sequence ID" value="NZ_CP129405.1"/>
</dbReference>
<dbReference type="Gene3D" id="1.10.357.10">
    <property type="entry name" value="Tetracycline Repressor, domain 2"/>
    <property type="match status" value="1"/>
</dbReference>
<proteinExistence type="predicted"/>
<dbReference type="InterPro" id="IPR001647">
    <property type="entry name" value="HTH_TetR"/>
</dbReference>
<dbReference type="InterPro" id="IPR050109">
    <property type="entry name" value="HTH-type_TetR-like_transc_reg"/>
</dbReference>
<evidence type="ECO:0000256" key="1">
    <source>
        <dbReference type="ARBA" id="ARBA00023015"/>
    </source>
</evidence>
<accession>A0A2L1KF59</accession>